<proteinExistence type="predicted"/>
<name>A0A834HVB2_RHYFE</name>
<comment type="caution">
    <text evidence="2">The sequence shown here is derived from an EMBL/GenBank/DDBJ whole genome shotgun (WGS) entry which is preliminary data.</text>
</comment>
<protein>
    <submittedName>
        <fullName evidence="2">Uncharacterized protein</fullName>
    </submittedName>
</protein>
<dbReference type="EMBL" id="JAACXV010014226">
    <property type="protein sequence ID" value="KAF7269447.1"/>
    <property type="molecule type" value="Genomic_DNA"/>
</dbReference>
<evidence type="ECO:0000313" key="2">
    <source>
        <dbReference type="EMBL" id="KAF7269447.1"/>
    </source>
</evidence>
<organism evidence="2 3">
    <name type="scientific">Rhynchophorus ferrugineus</name>
    <name type="common">Red palm weevil</name>
    <name type="synonym">Curculio ferrugineus</name>
    <dbReference type="NCBI Taxonomy" id="354439"/>
    <lineage>
        <taxon>Eukaryota</taxon>
        <taxon>Metazoa</taxon>
        <taxon>Ecdysozoa</taxon>
        <taxon>Arthropoda</taxon>
        <taxon>Hexapoda</taxon>
        <taxon>Insecta</taxon>
        <taxon>Pterygota</taxon>
        <taxon>Neoptera</taxon>
        <taxon>Endopterygota</taxon>
        <taxon>Coleoptera</taxon>
        <taxon>Polyphaga</taxon>
        <taxon>Cucujiformia</taxon>
        <taxon>Curculionidae</taxon>
        <taxon>Dryophthorinae</taxon>
        <taxon>Rhynchophorus</taxon>
    </lineage>
</organism>
<accession>A0A834HVB2</accession>
<sequence length="88" mass="9668">MRIFCIIISALCGAIFAGAGTKTKDMFAHVGTNARLPCPVNPGLCGKLHSVKWYKDTSRIYVLSHAGTIRRPEGDAKERLVLMSEHHC</sequence>
<dbReference type="InterPro" id="IPR013783">
    <property type="entry name" value="Ig-like_fold"/>
</dbReference>
<dbReference type="Gene3D" id="2.60.40.10">
    <property type="entry name" value="Immunoglobulins"/>
    <property type="match status" value="1"/>
</dbReference>
<keyword evidence="3" id="KW-1185">Reference proteome</keyword>
<keyword evidence="1" id="KW-0732">Signal</keyword>
<dbReference type="Proteomes" id="UP000625711">
    <property type="component" value="Unassembled WGS sequence"/>
</dbReference>
<reference evidence="2" key="1">
    <citation type="submission" date="2020-08" db="EMBL/GenBank/DDBJ databases">
        <title>Genome sequencing and assembly of the red palm weevil Rhynchophorus ferrugineus.</title>
        <authorList>
            <person name="Dias G.B."/>
            <person name="Bergman C.M."/>
            <person name="Manee M."/>
        </authorList>
    </citation>
    <scope>NUCLEOTIDE SEQUENCE</scope>
    <source>
        <strain evidence="2">AA-2017</strain>
        <tissue evidence="2">Whole larva</tissue>
    </source>
</reference>
<dbReference type="OrthoDB" id="6106100at2759"/>
<feature type="chain" id="PRO_5032428087" evidence="1">
    <location>
        <begin position="20"/>
        <end position="88"/>
    </location>
</feature>
<evidence type="ECO:0000313" key="3">
    <source>
        <dbReference type="Proteomes" id="UP000625711"/>
    </source>
</evidence>
<gene>
    <name evidence="2" type="ORF">GWI33_017551</name>
</gene>
<feature type="signal peptide" evidence="1">
    <location>
        <begin position="1"/>
        <end position="19"/>
    </location>
</feature>
<dbReference type="AlphaFoldDB" id="A0A834HVB2"/>
<evidence type="ECO:0000256" key="1">
    <source>
        <dbReference type="SAM" id="SignalP"/>
    </source>
</evidence>